<evidence type="ECO:0000256" key="7">
    <source>
        <dbReference type="ARBA" id="ARBA00022927"/>
    </source>
</evidence>
<dbReference type="FunFam" id="3.40.50.1000:FF:000019">
    <property type="entry name" value="Mitochondrial import inner membrane translocase subunit TIM50"/>
    <property type="match status" value="1"/>
</dbReference>
<evidence type="ECO:0000256" key="11">
    <source>
        <dbReference type="ARBA" id="ARBA00023128"/>
    </source>
</evidence>
<evidence type="ECO:0000313" key="19">
    <source>
        <dbReference type="Proteomes" id="UP000030752"/>
    </source>
</evidence>
<evidence type="ECO:0000256" key="2">
    <source>
        <dbReference type="ARBA" id="ARBA00006344"/>
    </source>
</evidence>
<keyword evidence="11 15" id="KW-0496">Mitochondrion</keyword>
<feature type="compositionally biased region" description="Acidic residues" evidence="16">
    <location>
        <begin position="148"/>
        <end position="160"/>
    </location>
</feature>
<feature type="compositionally biased region" description="Polar residues" evidence="16">
    <location>
        <begin position="73"/>
        <end position="111"/>
    </location>
</feature>
<dbReference type="VEuPathDB" id="FungiDB:HMPREF1541_03968"/>
<dbReference type="EMBL" id="KB822719">
    <property type="protein sequence ID" value="ETN42029.1"/>
    <property type="molecule type" value="Genomic_DNA"/>
</dbReference>
<dbReference type="InterPro" id="IPR004274">
    <property type="entry name" value="FCP1_dom"/>
</dbReference>
<evidence type="ECO:0000256" key="1">
    <source>
        <dbReference type="ARBA" id="ARBA00004434"/>
    </source>
</evidence>
<dbReference type="AlphaFoldDB" id="W2S249"/>
<evidence type="ECO:0000256" key="4">
    <source>
        <dbReference type="ARBA" id="ARBA00022448"/>
    </source>
</evidence>
<dbReference type="Proteomes" id="UP000030752">
    <property type="component" value="Unassembled WGS sequence"/>
</dbReference>
<dbReference type="GO" id="GO:0005744">
    <property type="term" value="C:TIM23 mitochondrial import inner membrane translocase complex"/>
    <property type="evidence" value="ECO:0007669"/>
    <property type="project" value="UniProtKB-UniRule"/>
</dbReference>
<comment type="subcellular location">
    <subcellularLocation>
        <location evidence="1 15">Mitochondrion inner membrane</location>
        <topology evidence="1 15">Single-pass membrane protein</topology>
    </subcellularLocation>
</comment>
<feature type="domain" description="FCP1 homology" evidence="17">
    <location>
        <begin position="258"/>
        <end position="401"/>
    </location>
</feature>
<keyword evidence="8 15" id="KW-0809">Transit peptide</keyword>
<dbReference type="InterPro" id="IPR023214">
    <property type="entry name" value="HAD_sf"/>
</dbReference>
<dbReference type="GO" id="GO:0015031">
    <property type="term" value="P:protein transport"/>
    <property type="evidence" value="ECO:0007669"/>
    <property type="project" value="UniProtKB-KW"/>
</dbReference>
<dbReference type="OrthoDB" id="287041at2759"/>
<dbReference type="Gene3D" id="3.40.50.1000">
    <property type="entry name" value="HAD superfamily/HAD-like"/>
    <property type="match status" value="1"/>
</dbReference>
<dbReference type="InterPro" id="IPR036412">
    <property type="entry name" value="HAD-like_sf"/>
</dbReference>
<dbReference type="FunCoup" id="W2S249">
    <property type="interactions" value="436"/>
</dbReference>
<evidence type="ECO:0000256" key="12">
    <source>
        <dbReference type="ARBA" id="ARBA00023136"/>
    </source>
</evidence>
<evidence type="ECO:0000256" key="9">
    <source>
        <dbReference type="ARBA" id="ARBA00022989"/>
    </source>
</evidence>
<organism evidence="18 19">
    <name type="scientific">Cyphellophora europaea (strain CBS 101466)</name>
    <name type="common">Phialophora europaea</name>
    <dbReference type="NCBI Taxonomy" id="1220924"/>
    <lineage>
        <taxon>Eukaryota</taxon>
        <taxon>Fungi</taxon>
        <taxon>Dikarya</taxon>
        <taxon>Ascomycota</taxon>
        <taxon>Pezizomycotina</taxon>
        <taxon>Eurotiomycetes</taxon>
        <taxon>Chaetothyriomycetidae</taxon>
        <taxon>Chaetothyriales</taxon>
        <taxon>Cyphellophoraceae</taxon>
        <taxon>Cyphellophora</taxon>
    </lineage>
</organism>
<dbReference type="GeneID" id="19971307"/>
<feature type="compositionally biased region" description="Polar residues" evidence="16">
    <location>
        <begin position="132"/>
        <end position="145"/>
    </location>
</feature>
<dbReference type="PANTHER" id="PTHR12210">
    <property type="entry name" value="DULLARD PROTEIN PHOSPHATASE"/>
    <property type="match status" value="1"/>
</dbReference>
<dbReference type="STRING" id="1220924.W2S249"/>
<evidence type="ECO:0000256" key="6">
    <source>
        <dbReference type="ARBA" id="ARBA00022792"/>
    </source>
</evidence>
<name>W2S249_CYPE1</name>
<evidence type="ECO:0000256" key="15">
    <source>
        <dbReference type="RuleBase" id="RU365079"/>
    </source>
</evidence>
<evidence type="ECO:0000256" key="13">
    <source>
        <dbReference type="ARBA" id="ARBA00059797"/>
    </source>
</evidence>
<keyword evidence="9" id="KW-1133">Transmembrane helix</keyword>
<dbReference type="InParanoid" id="W2S249"/>
<feature type="region of interest" description="Disordered" evidence="16">
    <location>
        <begin position="437"/>
        <end position="465"/>
    </location>
</feature>
<dbReference type="CDD" id="cd07521">
    <property type="entry name" value="HAD_FCP1-like"/>
    <property type="match status" value="1"/>
</dbReference>
<dbReference type="eggNOG" id="KOG2832">
    <property type="taxonomic scope" value="Eukaryota"/>
</dbReference>
<evidence type="ECO:0000259" key="17">
    <source>
        <dbReference type="PROSITE" id="PS50969"/>
    </source>
</evidence>
<keyword evidence="5" id="KW-0812">Transmembrane</keyword>
<keyword evidence="19" id="KW-1185">Reference proteome</keyword>
<evidence type="ECO:0000256" key="10">
    <source>
        <dbReference type="ARBA" id="ARBA00023010"/>
    </source>
</evidence>
<feature type="compositionally biased region" description="Basic and acidic residues" evidence="16">
    <location>
        <begin position="507"/>
        <end position="520"/>
    </location>
</feature>
<evidence type="ECO:0000256" key="3">
    <source>
        <dbReference type="ARBA" id="ARBA00020799"/>
    </source>
</evidence>
<dbReference type="Pfam" id="PF03031">
    <property type="entry name" value="NIF"/>
    <property type="match status" value="1"/>
</dbReference>
<comment type="subunit">
    <text evidence="14">Component of the TIM23 complex, at least composed of TIM23/timX, TIM17/timQ, tim50 and TIM21/timU. Interacts with preproteins in transit.</text>
</comment>
<comment type="similarity">
    <text evidence="2 15">Belongs to the TIM50 family.</text>
</comment>
<protein>
    <recommendedName>
        <fullName evidence="3 15">Mitochondrial import inner membrane translocase subunit TIM50</fullName>
    </recommendedName>
</protein>
<accession>W2S249</accession>
<evidence type="ECO:0000256" key="16">
    <source>
        <dbReference type="SAM" id="MobiDB-lite"/>
    </source>
</evidence>
<feature type="compositionally biased region" description="Polar residues" evidence="16">
    <location>
        <begin position="40"/>
        <end position="63"/>
    </location>
</feature>
<proteinExistence type="inferred from homology"/>
<dbReference type="HOGENOM" id="CLU_023309_0_0_1"/>
<sequence>MLRRISLPLLRGLPQPQPALRTALSISQSRYYAKAGKPPSYQQPSFQRKSPSNPAGPQRSPNAVPTGEDDITASATLNSTQSSPEDQRTGSKAQSASEQPSDSSAADSEPQQPLPDLTKGIPSTLDAELRKAQSQQKSHKASLNITEDPSESIPGEEEESPRDRNPRPEYVSSSDRKKNSVIRYTYLFLGLGAVGYGLYLGRNWETEELEQKHAEDAPNGWGPGLVYGRVKARMGSTMSYYHDPMTTKLLPDEEKDPNLRAPFVLVLSLEDMLIHQEWSRSHGWRIAKRPGVDYFLRYLTQYYELVLFTSQPSATADQVLRKLDPFMMIRWPLFREATLYKDGGYVKDLSYLNRDLKKVVIMDTDAHHVKNQPENAIIIPKWTGDPNDQTLIQMIPFLEYLATMGFDDARSVLKSFEGKYIPAEFARREKLLREKFEAERKGKGKPKKSLGLGSLFKQQSPDGIPSTEDAMAEGKMYWDIMRERGQRNYMELEKNIREEGAKFLAEREAEEKRMQEDAAKNLRSGGFLPGWLGGGQKDEAEKK</sequence>
<keyword evidence="10 15" id="KW-0811">Translocation</keyword>
<dbReference type="SUPFAM" id="SSF56784">
    <property type="entry name" value="HAD-like"/>
    <property type="match status" value="1"/>
</dbReference>
<feature type="region of interest" description="Disordered" evidence="16">
    <location>
        <begin position="507"/>
        <end position="543"/>
    </location>
</feature>
<dbReference type="InterPro" id="IPR050365">
    <property type="entry name" value="TIM50"/>
</dbReference>
<dbReference type="PROSITE" id="PS50969">
    <property type="entry name" value="FCP1"/>
    <property type="match status" value="1"/>
</dbReference>
<keyword evidence="7 15" id="KW-0653">Protein transport</keyword>
<dbReference type="RefSeq" id="XP_008716538.1">
    <property type="nucleotide sequence ID" value="XM_008718316.1"/>
</dbReference>
<evidence type="ECO:0000313" key="18">
    <source>
        <dbReference type="EMBL" id="ETN42029.1"/>
    </source>
</evidence>
<gene>
    <name evidence="18" type="ORF">HMPREF1541_03968</name>
</gene>
<keyword evidence="4 15" id="KW-0813">Transport</keyword>
<keyword evidence="12" id="KW-0472">Membrane</keyword>
<keyword evidence="6" id="KW-0999">Mitochondrion inner membrane</keyword>
<reference evidence="18 19" key="1">
    <citation type="submission" date="2013-03" db="EMBL/GenBank/DDBJ databases">
        <title>The Genome Sequence of Phialophora europaea CBS 101466.</title>
        <authorList>
            <consortium name="The Broad Institute Genomics Platform"/>
            <person name="Cuomo C."/>
            <person name="de Hoog S."/>
            <person name="Gorbushina A."/>
            <person name="Walker B."/>
            <person name="Young S.K."/>
            <person name="Zeng Q."/>
            <person name="Gargeya S."/>
            <person name="Fitzgerald M."/>
            <person name="Haas B."/>
            <person name="Abouelleil A."/>
            <person name="Allen A.W."/>
            <person name="Alvarado L."/>
            <person name="Arachchi H.M."/>
            <person name="Berlin A.M."/>
            <person name="Chapman S.B."/>
            <person name="Gainer-Dewar J."/>
            <person name="Goldberg J."/>
            <person name="Griggs A."/>
            <person name="Gujja S."/>
            <person name="Hansen M."/>
            <person name="Howarth C."/>
            <person name="Imamovic A."/>
            <person name="Ireland A."/>
            <person name="Larimer J."/>
            <person name="McCowan C."/>
            <person name="Murphy C."/>
            <person name="Pearson M."/>
            <person name="Poon T.W."/>
            <person name="Priest M."/>
            <person name="Roberts A."/>
            <person name="Saif S."/>
            <person name="Shea T."/>
            <person name="Sisk P."/>
            <person name="Sykes S."/>
            <person name="Wortman J."/>
            <person name="Nusbaum C."/>
            <person name="Birren B."/>
        </authorList>
    </citation>
    <scope>NUCLEOTIDE SEQUENCE [LARGE SCALE GENOMIC DNA]</scope>
    <source>
        <strain evidence="18 19">CBS 101466</strain>
    </source>
</reference>
<comment type="function">
    <text evidence="13">Essential component of the TIM23 complex, a complex that mediates the translocation of transit peptide-containing proteins across the mitochondrial inner membrane. Required to direct preproteins in transit and direct them to the channel protein TIM23, and possibly facilitates transfer of the translocating proteins from the TOM complex to the TIM23 complex.</text>
</comment>
<evidence type="ECO:0000256" key="14">
    <source>
        <dbReference type="ARBA" id="ARBA00061871"/>
    </source>
</evidence>
<feature type="region of interest" description="Disordered" evidence="16">
    <location>
        <begin position="31"/>
        <end position="175"/>
    </location>
</feature>
<evidence type="ECO:0000256" key="5">
    <source>
        <dbReference type="ARBA" id="ARBA00022692"/>
    </source>
</evidence>
<evidence type="ECO:0000256" key="8">
    <source>
        <dbReference type="ARBA" id="ARBA00022946"/>
    </source>
</evidence>
<dbReference type="SMART" id="SM00577">
    <property type="entry name" value="CPDc"/>
    <property type="match status" value="1"/>
</dbReference>